<keyword evidence="6 13" id="KW-0479">Metal-binding</keyword>
<evidence type="ECO:0000256" key="1">
    <source>
        <dbReference type="ARBA" id="ARBA00001971"/>
    </source>
</evidence>
<dbReference type="RefSeq" id="XP_038061587.1">
    <property type="nucleotide sequence ID" value="XM_038205659.1"/>
</dbReference>
<dbReference type="PRINTS" id="PR00463">
    <property type="entry name" value="EP450I"/>
</dbReference>
<dbReference type="GeneID" id="119732225"/>
<dbReference type="PRINTS" id="PR00385">
    <property type="entry name" value="P450"/>
</dbReference>
<evidence type="ECO:0000256" key="12">
    <source>
        <dbReference type="ARBA" id="ARBA00023136"/>
    </source>
</evidence>
<dbReference type="InterPro" id="IPR001128">
    <property type="entry name" value="Cyt_P450"/>
</dbReference>
<evidence type="ECO:0000313" key="16">
    <source>
        <dbReference type="Proteomes" id="UP000887568"/>
    </source>
</evidence>
<dbReference type="GO" id="GO:0005506">
    <property type="term" value="F:iron ion binding"/>
    <property type="evidence" value="ECO:0007669"/>
    <property type="project" value="InterPro"/>
</dbReference>
<evidence type="ECO:0000256" key="10">
    <source>
        <dbReference type="ARBA" id="ARBA00023004"/>
    </source>
</evidence>
<dbReference type="GO" id="GO:0008395">
    <property type="term" value="F:steroid hydroxylase activity"/>
    <property type="evidence" value="ECO:0007669"/>
    <property type="project" value="TreeGrafter"/>
</dbReference>
<comment type="cofactor">
    <cofactor evidence="1 13">
        <name>heme</name>
        <dbReference type="ChEBI" id="CHEBI:30413"/>
    </cofactor>
</comment>
<dbReference type="SUPFAM" id="SSF48264">
    <property type="entry name" value="Cytochrome P450"/>
    <property type="match status" value="1"/>
</dbReference>
<name>A0A914ACL5_PATMI</name>
<keyword evidence="10 13" id="KW-0408">Iron</keyword>
<evidence type="ECO:0000256" key="5">
    <source>
        <dbReference type="ARBA" id="ARBA00022617"/>
    </source>
</evidence>
<dbReference type="GO" id="GO:0005789">
    <property type="term" value="C:endoplasmic reticulum membrane"/>
    <property type="evidence" value="ECO:0007669"/>
    <property type="project" value="UniProtKB-SubCell"/>
</dbReference>
<comment type="subcellular location">
    <subcellularLocation>
        <location evidence="3">Endoplasmic reticulum membrane</location>
        <topology evidence="3">Peripheral membrane protein</topology>
    </subcellularLocation>
    <subcellularLocation>
        <location evidence="2">Microsome membrane</location>
        <topology evidence="2">Peripheral membrane protein</topology>
    </subcellularLocation>
</comment>
<dbReference type="FunFam" id="1.10.630.10:FF:000238">
    <property type="entry name" value="Cytochrome P450 2A6"/>
    <property type="match status" value="1"/>
</dbReference>
<dbReference type="InterPro" id="IPR036396">
    <property type="entry name" value="Cyt_P450_sf"/>
</dbReference>
<dbReference type="AlphaFoldDB" id="A0A914ACL5"/>
<evidence type="ECO:0000256" key="7">
    <source>
        <dbReference type="ARBA" id="ARBA00022824"/>
    </source>
</evidence>
<keyword evidence="9 14" id="KW-0560">Oxidoreductase</keyword>
<dbReference type="OMA" id="TWANPSE"/>
<evidence type="ECO:0000313" key="15">
    <source>
        <dbReference type="EnsemblMetazoa" id="XP_038061587.1"/>
    </source>
</evidence>
<accession>A0A914ACL5</accession>
<protein>
    <recommendedName>
        <fullName evidence="17">Cytochrome P450</fullName>
    </recommendedName>
</protein>
<dbReference type="PROSITE" id="PS00086">
    <property type="entry name" value="CYTOCHROME_P450"/>
    <property type="match status" value="1"/>
</dbReference>
<evidence type="ECO:0000256" key="11">
    <source>
        <dbReference type="ARBA" id="ARBA00023033"/>
    </source>
</evidence>
<evidence type="ECO:0000256" key="13">
    <source>
        <dbReference type="PIRSR" id="PIRSR602401-1"/>
    </source>
</evidence>
<feature type="binding site" description="axial binding residue" evidence="13">
    <location>
        <position position="443"/>
    </location>
    <ligand>
        <name>heme</name>
        <dbReference type="ChEBI" id="CHEBI:30413"/>
    </ligand>
    <ligandPart>
        <name>Fe</name>
        <dbReference type="ChEBI" id="CHEBI:18248"/>
    </ligandPart>
</feature>
<keyword evidence="5 13" id="KW-0349">Heme</keyword>
<evidence type="ECO:0000256" key="2">
    <source>
        <dbReference type="ARBA" id="ARBA00004174"/>
    </source>
</evidence>
<evidence type="ECO:0000256" key="4">
    <source>
        <dbReference type="ARBA" id="ARBA00010617"/>
    </source>
</evidence>
<dbReference type="GO" id="GO:0006805">
    <property type="term" value="P:xenobiotic metabolic process"/>
    <property type="evidence" value="ECO:0007669"/>
    <property type="project" value="TreeGrafter"/>
</dbReference>
<reference evidence="15" key="1">
    <citation type="submission" date="2022-11" db="UniProtKB">
        <authorList>
            <consortium name="EnsemblMetazoa"/>
        </authorList>
    </citation>
    <scope>IDENTIFICATION</scope>
</reference>
<sequence>MEMLKYICSSVGMTTVILCLVILLALRVIFKARYLPPGPWGFPWLGMVPYFWLVGRLDGVQRHEALAHLAARYGKVFSFTVLGKLVLVLSNKEAVEEVFRRQELNDRPKVWIKNGPKGEGLATASGEAWKQQRAFTVRILDKFGVGKPAFEEKIAREARSLLSVIAKKEGQSFDPKHLLMLCVSNVITELLFSTKHEYGDADYMKHLDAIREITHLMGSSGAANSVYLLSHIPTPSRIRLAELLSYEANTIEGMIKTHLDILDRGNLRDYLDEYLNEMLSTCEEGLQSEISRENLNRNLSHLFLAGTENISTTLRWSLLFMIGKPDVQARVQAELDRVVGRERLPTLADEPSLPYTRATMLEIQRAASTAALGAAHRSSRSFSYRGWTIPADTTVICNVWAIHNDPEIWQDPAEFKPERFLGEDNEIIKDACLIPFSAGNRVCVGRHLARMEIFVFFSHLMHRFHFRKVGNSPVSFQGHGSFAREPLDFQVEVTERK</sequence>
<dbReference type="PANTHER" id="PTHR24300">
    <property type="entry name" value="CYTOCHROME P450 508A4-RELATED"/>
    <property type="match status" value="1"/>
</dbReference>
<comment type="similarity">
    <text evidence="4 14">Belongs to the cytochrome P450 family.</text>
</comment>
<keyword evidence="8" id="KW-0492">Microsome</keyword>
<dbReference type="InterPro" id="IPR017972">
    <property type="entry name" value="Cyt_P450_CS"/>
</dbReference>
<dbReference type="Proteomes" id="UP000887568">
    <property type="component" value="Unplaced"/>
</dbReference>
<dbReference type="PANTHER" id="PTHR24300:SF397">
    <property type="entry name" value="CYTOCHROME P450 2U1"/>
    <property type="match status" value="1"/>
</dbReference>
<dbReference type="GO" id="GO:0020037">
    <property type="term" value="F:heme binding"/>
    <property type="evidence" value="ECO:0007669"/>
    <property type="project" value="InterPro"/>
</dbReference>
<proteinExistence type="inferred from homology"/>
<evidence type="ECO:0000256" key="8">
    <source>
        <dbReference type="ARBA" id="ARBA00022848"/>
    </source>
</evidence>
<dbReference type="InterPro" id="IPR002401">
    <property type="entry name" value="Cyt_P450_E_grp-I"/>
</dbReference>
<organism evidence="15 16">
    <name type="scientific">Patiria miniata</name>
    <name type="common">Bat star</name>
    <name type="synonym">Asterina miniata</name>
    <dbReference type="NCBI Taxonomy" id="46514"/>
    <lineage>
        <taxon>Eukaryota</taxon>
        <taxon>Metazoa</taxon>
        <taxon>Echinodermata</taxon>
        <taxon>Eleutherozoa</taxon>
        <taxon>Asterozoa</taxon>
        <taxon>Asteroidea</taxon>
        <taxon>Valvatacea</taxon>
        <taxon>Valvatida</taxon>
        <taxon>Asterinidae</taxon>
        <taxon>Patiria</taxon>
    </lineage>
</organism>
<dbReference type="Pfam" id="PF00067">
    <property type="entry name" value="p450"/>
    <property type="match status" value="1"/>
</dbReference>
<evidence type="ECO:0008006" key="17">
    <source>
        <dbReference type="Google" id="ProtNLM"/>
    </source>
</evidence>
<dbReference type="EnsemblMetazoa" id="XM_038205659.1">
    <property type="protein sequence ID" value="XP_038061587.1"/>
    <property type="gene ID" value="LOC119732225"/>
</dbReference>
<keyword evidence="16" id="KW-1185">Reference proteome</keyword>
<keyword evidence="12" id="KW-0472">Membrane</keyword>
<dbReference type="Gene3D" id="1.10.630.10">
    <property type="entry name" value="Cytochrome P450"/>
    <property type="match status" value="1"/>
</dbReference>
<keyword evidence="11 14" id="KW-0503">Monooxygenase</keyword>
<dbReference type="GO" id="GO:0006082">
    <property type="term" value="P:organic acid metabolic process"/>
    <property type="evidence" value="ECO:0007669"/>
    <property type="project" value="TreeGrafter"/>
</dbReference>
<evidence type="ECO:0000256" key="3">
    <source>
        <dbReference type="ARBA" id="ARBA00004406"/>
    </source>
</evidence>
<dbReference type="OrthoDB" id="639466at2759"/>
<evidence type="ECO:0000256" key="9">
    <source>
        <dbReference type="ARBA" id="ARBA00023002"/>
    </source>
</evidence>
<dbReference type="GO" id="GO:0016712">
    <property type="term" value="F:oxidoreductase activity, acting on paired donors, with incorporation or reduction of molecular oxygen, reduced flavin or flavoprotein as one donor, and incorporation of one atom of oxygen"/>
    <property type="evidence" value="ECO:0007669"/>
    <property type="project" value="TreeGrafter"/>
</dbReference>
<evidence type="ECO:0000256" key="14">
    <source>
        <dbReference type="RuleBase" id="RU000461"/>
    </source>
</evidence>
<dbReference type="InterPro" id="IPR050182">
    <property type="entry name" value="Cytochrome_P450_fam2"/>
</dbReference>
<keyword evidence="7" id="KW-0256">Endoplasmic reticulum</keyword>
<evidence type="ECO:0000256" key="6">
    <source>
        <dbReference type="ARBA" id="ARBA00022723"/>
    </source>
</evidence>